<dbReference type="RefSeq" id="XP_033603204.1">
    <property type="nucleotide sequence ID" value="XM_033741687.1"/>
</dbReference>
<sequence length="874" mass="98159">MPPSEDQRPKGSISRLLKGKEKEWNEVAEKRGPLTLLDLPVDILKEIVHQLPHTNDLTSLALCHSALHSLAIPYIYSRFDIVWPDASTSNEPRVGVDALTYGLSTLVMAKPMFREDSRPSKPKTALPKGYQQYALPPIRRGNYYAKYTKKFSLGNGPTDWVQEYLITKEPGKMLGTQVALAVARMENLETFVWDMPTGVLRDVWLSLSSLADRNDPESCRLERIWIRWHNNSDIDSHTSAPSPPIPLAHVMPAPHAPHTSGANVTSAPVAVSAHAIQTNSAIDRVERPTFSVLPALKSLSVLDIDELPYLDEMSILIARSQHKLRELRVGIARHSQQRDWVNAWEGDGLQQVDYNWKWTSTTPRIQDKRLGGVLGILVGRVYNMRRNAYDAKPPISVEAAGDLFPASTKTETPTMDSTTPVTSPVEHSPTAQSDESLDEPSDTPEDPVTSALGLKHDTPTGEQNVHSRSSSASAFKGTEALEMLCDVAQLNRAEIRDQAYGPALKDRLQLHTLELERVPISVPILLKAFDWSMLTTLTLLNCHGHDALWKFLRRSFSPRYSGHSASKAVSNPPRPTSYDYRLNLRKIHTNTVSAPLISFLKETLAPNSLEVLFLQEHRSYNSNVTVDAIYKGPIKRHRESLKKVMIDSSDKCVDGHATGPARWRRWMVNREFLGFITSGRMRNLRELAITMDFRDWHYFLQRLPQIPHLRSLYIPVLAEHGHGHNIDPKVFAMQVIDIVHLKPEVELCYMGIMNKCFEILENKPSGNDSHSDANPQHSSSNATGIGYNAVGQAPMNSDDEGDDTEDDDDDDDDDGMNGELDETESEPSDDGRTDTDGEDSYMHDDDRRGPKVRLREILFYDDKVAIFKARHGKL</sequence>
<dbReference type="EMBL" id="ML996567">
    <property type="protein sequence ID" value="KAF2760753.1"/>
    <property type="molecule type" value="Genomic_DNA"/>
</dbReference>
<dbReference type="Proteomes" id="UP000799437">
    <property type="component" value="Unassembled WGS sequence"/>
</dbReference>
<evidence type="ECO:0008006" key="4">
    <source>
        <dbReference type="Google" id="ProtNLM"/>
    </source>
</evidence>
<dbReference type="GeneID" id="54482741"/>
<evidence type="ECO:0000256" key="1">
    <source>
        <dbReference type="SAM" id="MobiDB-lite"/>
    </source>
</evidence>
<feature type="compositionally biased region" description="Basic and acidic residues" evidence="1">
    <location>
        <begin position="829"/>
        <end position="852"/>
    </location>
</feature>
<evidence type="ECO:0000313" key="2">
    <source>
        <dbReference type="EMBL" id="KAF2760753.1"/>
    </source>
</evidence>
<name>A0A6A6WDG8_9PEZI</name>
<reference evidence="2" key="1">
    <citation type="journal article" date="2020" name="Stud. Mycol.">
        <title>101 Dothideomycetes genomes: a test case for predicting lifestyles and emergence of pathogens.</title>
        <authorList>
            <person name="Haridas S."/>
            <person name="Albert R."/>
            <person name="Binder M."/>
            <person name="Bloem J."/>
            <person name="Labutti K."/>
            <person name="Salamov A."/>
            <person name="Andreopoulos B."/>
            <person name="Baker S."/>
            <person name="Barry K."/>
            <person name="Bills G."/>
            <person name="Bluhm B."/>
            <person name="Cannon C."/>
            <person name="Castanera R."/>
            <person name="Culley D."/>
            <person name="Daum C."/>
            <person name="Ezra D."/>
            <person name="Gonzalez J."/>
            <person name="Henrissat B."/>
            <person name="Kuo A."/>
            <person name="Liang C."/>
            <person name="Lipzen A."/>
            <person name="Lutzoni F."/>
            <person name="Magnuson J."/>
            <person name="Mondo S."/>
            <person name="Nolan M."/>
            <person name="Ohm R."/>
            <person name="Pangilinan J."/>
            <person name="Park H.-J."/>
            <person name="Ramirez L."/>
            <person name="Alfaro M."/>
            <person name="Sun H."/>
            <person name="Tritt A."/>
            <person name="Yoshinaga Y."/>
            <person name="Zwiers L.-H."/>
            <person name="Turgeon B."/>
            <person name="Goodwin S."/>
            <person name="Spatafora J."/>
            <person name="Crous P."/>
            <person name="Grigoriev I."/>
        </authorList>
    </citation>
    <scope>NUCLEOTIDE SEQUENCE</scope>
    <source>
        <strain evidence="2">CBS 121739</strain>
    </source>
</reference>
<feature type="region of interest" description="Disordered" evidence="1">
    <location>
        <begin position="766"/>
        <end position="852"/>
    </location>
</feature>
<feature type="compositionally biased region" description="Polar residues" evidence="1">
    <location>
        <begin position="766"/>
        <end position="783"/>
    </location>
</feature>
<feature type="compositionally biased region" description="Polar residues" evidence="1">
    <location>
        <begin position="460"/>
        <end position="473"/>
    </location>
</feature>
<feature type="region of interest" description="Disordered" evidence="1">
    <location>
        <begin position="406"/>
        <end position="473"/>
    </location>
</feature>
<organism evidence="2 3">
    <name type="scientific">Pseudovirgaria hyperparasitica</name>
    <dbReference type="NCBI Taxonomy" id="470096"/>
    <lineage>
        <taxon>Eukaryota</taxon>
        <taxon>Fungi</taxon>
        <taxon>Dikarya</taxon>
        <taxon>Ascomycota</taxon>
        <taxon>Pezizomycotina</taxon>
        <taxon>Dothideomycetes</taxon>
        <taxon>Dothideomycetes incertae sedis</taxon>
        <taxon>Acrospermales</taxon>
        <taxon>Acrospermaceae</taxon>
        <taxon>Pseudovirgaria</taxon>
    </lineage>
</organism>
<feature type="compositionally biased region" description="Polar residues" evidence="1">
    <location>
        <begin position="407"/>
        <end position="422"/>
    </location>
</feature>
<feature type="compositionally biased region" description="Acidic residues" evidence="1">
    <location>
        <begin position="797"/>
        <end position="828"/>
    </location>
</feature>
<evidence type="ECO:0000313" key="3">
    <source>
        <dbReference type="Proteomes" id="UP000799437"/>
    </source>
</evidence>
<accession>A0A6A6WDG8</accession>
<dbReference type="OrthoDB" id="3199516at2759"/>
<feature type="compositionally biased region" description="Acidic residues" evidence="1">
    <location>
        <begin position="435"/>
        <end position="445"/>
    </location>
</feature>
<proteinExistence type="predicted"/>
<dbReference type="AlphaFoldDB" id="A0A6A6WDG8"/>
<protein>
    <recommendedName>
        <fullName evidence="4">F-box domain-containing protein</fullName>
    </recommendedName>
</protein>
<keyword evidence="3" id="KW-1185">Reference proteome</keyword>
<gene>
    <name evidence="2" type="ORF">EJ05DRAFT_435194</name>
</gene>